<comment type="caution">
    <text evidence="4">The sequence shown here is derived from an EMBL/GenBank/DDBJ whole genome shotgun (WGS) entry which is preliminary data.</text>
</comment>
<dbReference type="InterPro" id="IPR006860">
    <property type="entry name" value="FecR"/>
</dbReference>
<dbReference type="Pfam" id="PF04773">
    <property type="entry name" value="FecR"/>
    <property type="match status" value="1"/>
</dbReference>
<dbReference type="RefSeq" id="WP_289551619.1">
    <property type="nucleotide sequence ID" value="NZ_JBHUPA010000007.1"/>
</dbReference>
<dbReference type="Gene3D" id="2.60.120.1440">
    <property type="match status" value="1"/>
</dbReference>
<keyword evidence="1" id="KW-0812">Transmembrane</keyword>
<evidence type="ECO:0000256" key="1">
    <source>
        <dbReference type="SAM" id="Phobius"/>
    </source>
</evidence>
<name>A0ABW6B258_9SPHI</name>
<keyword evidence="5" id="KW-1185">Reference proteome</keyword>
<feature type="domain" description="FecR protein" evidence="2">
    <location>
        <begin position="190"/>
        <end position="284"/>
    </location>
</feature>
<organism evidence="4 5">
    <name type="scientific">Olivibacter jilunii</name>
    <dbReference type="NCBI Taxonomy" id="985016"/>
    <lineage>
        <taxon>Bacteria</taxon>
        <taxon>Pseudomonadati</taxon>
        <taxon>Bacteroidota</taxon>
        <taxon>Sphingobacteriia</taxon>
        <taxon>Sphingobacteriales</taxon>
        <taxon>Sphingobacteriaceae</taxon>
        <taxon>Olivibacter</taxon>
    </lineage>
</organism>
<dbReference type="PANTHER" id="PTHR30273:SF2">
    <property type="entry name" value="PROTEIN FECR"/>
    <property type="match status" value="1"/>
</dbReference>
<evidence type="ECO:0000313" key="4">
    <source>
        <dbReference type="EMBL" id="MFD2962294.1"/>
    </source>
</evidence>
<evidence type="ECO:0000259" key="3">
    <source>
        <dbReference type="Pfam" id="PF16344"/>
    </source>
</evidence>
<dbReference type="Gene3D" id="3.55.50.30">
    <property type="match status" value="1"/>
</dbReference>
<reference evidence="5" key="1">
    <citation type="journal article" date="2019" name="Int. J. Syst. Evol. Microbiol.">
        <title>The Global Catalogue of Microorganisms (GCM) 10K type strain sequencing project: providing services to taxonomists for standard genome sequencing and annotation.</title>
        <authorList>
            <consortium name="The Broad Institute Genomics Platform"/>
            <consortium name="The Broad Institute Genome Sequencing Center for Infectious Disease"/>
            <person name="Wu L."/>
            <person name="Ma J."/>
        </authorList>
    </citation>
    <scope>NUCLEOTIDE SEQUENCE [LARGE SCALE GENOMIC DNA]</scope>
    <source>
        <strain evidence="5">KCTC 23098</strain>
    </source>
</reference>
<gene>
    <name evidence="4" type="ORF">ACFS6J_10890</name>
</gene>
<dbReference type="InterPro" id="IPR032508">
    <property type="entry name" value="FecR_C"/>
</dbReference>
<evidence type="ECO:0000259" key="2">
    <source>
        <dbReference type="Pfam" id="PF04773"/>
    </source>
</evidence>
<dbReference type="PANTHER" id="PTHR30273">
    <property type="entry name" value="PERIPLASMIC SIGNAL SENSOR AND SIGMA FACTOR ACTIVATOR FECR-RELATED"/>
    <property type="match status" value="1"/>
</dbReference>
<sequence>MQNLDRIVTLLKGYLSDNLTVDESAELQQLLKNHPSLNELSNELKDIGQLECALQEYEILYNEINSNKEQQLLTDILLQINDKRGRNRVYHLRRQIIRYSSVAAVFIAFVVGIFFLRKHYFVIEPNEKNGQSLSENFVPGHNQATLTSSNGQTLELSDAHLGIVINKNITYNDGTELNIGQNTIEHTQLTLSTPKGGQYQVTLADGTKVWLNAATVLWYPQKFASDIRIVELEGEAYFEVARNEKAPFVVRTKNESVRVLGTHFNVNTYRDEPVSIVSLLEGSVTVSLPNKISQILKPGQQSITRTDRIDVQPVNTSEAVAWKNGEFMFNSENLVSAMNKIARWYDLEIIVEPPLREIAIWGAISRYDKFDKVLELIQLVDSRIKFKIEGRRVTLMK</sequence>
<protein>
    <submittedName>
        <fullName evidence="4">FecR family protein</fullName>
    </submittedName>
</protein>
<dbReference type="InterPro" id="IPR012373">
    <property type="entry name" value="Ferrdict_sens_TM"/>
</dbReference>
<dbReference type="Proteomes" id="UP001597560">
    <property type="component" value="Unassembled WGS sequence"/>
</dbReference>
<dbReference type="EMBL" id="JBHUPA010000007">
    <property type="protein sequence ID" value="MFD2962294.1"/>
    <property type="molecule type" value="Genomic_DNA"/>
</dbReference>
<accession>A0ABW6B258</accession>
<feature type="domain" description="Protein FecR C-terminal" evidence="3">
    <location>
        <begin position="326"/>
        <end position="395"/>
    </location>
</feature>
<proteinExistence type="predicted"/>
<evidence type="ECO:0000313" key="5">
    <source>
        <dbReference type="Proteomes" id="UP001597560"/>
    </source>
</evidence>
<keyword evidence="1" id="KW-1133">Transmembrane helix</keyword>
<feature type="transmembrane region" description="Helical" evidence="1">
    <location>
        <begin position="96"/>
        <end position="116"/>
    </location>
</feature>
<dbReference type="Pfam" id="PF16344">
    <property type="entry name" value="FecR_C"/>
    <property type="match status" value="1"/>
</dbReference>
<keyword evidence="1" id="KW-0472">Membrane</keyword>